<accession>A0A2P7BFT0</accession>
<evidence type="ECO:0000313" key="2">
    <source>
        <dbReference type="Proteomes" id="UP000241764"/>
    </source>
</evidence>
<organism evidence="1 2">
    <name type="scientific">Phyllobacterium sophorae</name>
    <dbReference type="NCBI Taxonomy" id="1520277"/>
    <lineage>
        <taxon>Bacteria</taxon>
        <taxon>Pseudomonadati</taxon>
        <taxon>Pseudomonadota</taxon>
        <taxon>Alphaproteobacteria</taxon>
        <taxon>Hyphomicrobiales</taxon>
        <taxon>Phyllobacteriaceae</taxon>
        <taxon>Phyllobacterium</taxon>
    </lineage>
</organism>
<sequence length="144" mass="15764">MGVLILAPVGNSDSLPPRKLTQMHTPGRSLTAMSLDIVPSEANWEFSTVSEDFPLQLQFKLPNNSIDIPKLAALITERFDSPQIDLDENRILIVRLVSEGDDPSTVALETVDQVLKLLPDGSTVQEVRIGIGAQVATLTRHTEH</sequence>
<dbReference type="Proteomes" id="UP000241764">
    <property type="component" value="Unassembled WGS sequence"/>
</dbReference>
<name>A0A2P7BFT0_9HYPH</name>
<gene>
    <name evidence="1" type="ORF">CU103_09960</name>
</gene>
<keyword evidence="2" id="KW-1185">Reference proteome</keyword>
<dbReference type="EMBL" id="PGGM01000003">
    <property type="protein sequence ID" value="PSH65317.1"/>
    <property type="molecule type" value="Genomic_DNA"/>
</dbReference>
<proteinExistence type="predicted"/>
<comment type="caution">
    <text evidence="1">The sequence shown here is derived from an EMBL/GenBank/DDBJ whole genome shotgun (WGS) entry which is preliminary data.</text>
</comment>
<evidence type="ECO:0000313" key="1">
    <source>
        <dbReference type="EMBL" id="PSH65317.1"/>
    </source>
</evidence>
<reference evidence="2" key="1">
    <citation type="submission" date="2017-11" db="EMBL/GenBank/DDBJ databases">
        <authorList>
            <person name="Kuznetsova I."/>
            <person name="Sazanova A."/>
            <person name="Chirak E."/>
            <person name="Safronova V."/>
            <person name="Willems A."/>
        </authorList>
    </citation>
    <scope>NUCLEOTIDE SEQUENCE [LARGE SCALE GENOMIC DNA]</scope>
    <source>
        <strain evidence="2">CCBAU 03422</strain>
    </source>
</reference>
<dbReference type="AlphaFoldDB" id="A0A2P7BFT0"/>
<protein>
    <submittedName>
        <fullName evidence="1">Uncharacterized protein</fullName>
    </submittedName>
</protein>